<dbReference type="AlphaFoldDB" id="A0ABC8UGE0"/>
<dbReference type="Proteomes" id="UP001642360">
    <property type="component" value="Unassembled WGS sequence"/>
</dbReference>
<organism evidence="2 3">
    <name type="scientific">Ilex paraguariensis</name>
    <name type="common">yerba mate</name>
    <dbReference type="NCBI Taxonomy" id="185542"/>
    <lineage>
        <taxon>Eukaryota</taxon>
        <taxon>Viridiplantae</taxon>
        <taxon>Streptophyta</taxon>
        <taxon>Embryophyta</taxon>
        <taxon>Tracheophyta</taxon>
        <taxon>Spermatophyta</taxon>
        <taxon>Magnoliopsida</taxon>
        <taxon>eudicotyledons</taxon>
        <taxon>Gunneridae</taxon>
        <taxon>Pentapetalae</taxon>
        <taxon>asterids</taxon>
        <taxon>campanulids</taxon>
        <taxon>Aquifoliales</taxon>
        <taxon>Aquifoliaceae</taxon>
        <taxon>Ilex</taxon>
    </lineage>
</organism>
<keyword evidence="1" id="KW-0812">Transmembrane</keyword>
<proteinExistence type="predicted"/>
<reference evidence="2 3" key="1">
    <citation type="submission" date="2024-02" db="EMBL/GenBank/DDBJ databases">
        <authorList>
            <person name="Vignale AGUSTIN F."/>
            <person name="Sosa J E."/>
            <person name="Modenutti C."/>
        </authorList>
    </citation>
    <scope>NUCLEOTIDE SEQUENCE [LARGE SCALE GENOMIC DNA]</scope>
</reference>
<accession>A0ABC8UGE0</accession>
<dbReference type="PANTHER" id="PTHR46635">
    <property type="entry name" value="GLYCOSYL TRANSFERASE FAMILY 1 PROTEIN"/>
    <property type="match status" value="1"/>
</dbReference>
<name>A0ABC8UGE0_9AQUA</name>
<keyword evidence="1" id="KW-1133">Transmembrane helix</keyword>
<feature type="transmembrane region" description="Helical" evidence="1">
    <location>
        <begin position="50"/>
        <end position="71"/>
    </location>
</feature>
<dbReference type="EMBL" id="CAUOFW020007644">
    <property type="protein sequence ID" value="CAK9180093.1"/>
    <property type="molecule type" value="Genomic_DNA"/>
</dbReference>
<gene>
    <name evidence="2" type="ORF">ILEXP_LOCUS50048</name>
</gene>
<comment type="caution">
    <text evidence="2">The sequence shown here is derived from an EMBL/GenBank/DDBJ whole genome shotgun (WGS) entry which is preliminary data.</text>
</comment>
<protein>
    <submittedName>
        <fullName evidence="2">Uncharacterized protein</fullName>
    </submittedName>
</protein>
<evidence type="ECO:0000313" key="3">
    <source>
        <dbReference type="Proteomes" id="UP001642360"/>
    </source>
</evidence>
<keyword evidence="3" id="KW-1185">Reference proteome</keyword>
<dbReference type="PANTHER" id="PTHR46635:SF1">
    <property type="entry name" value="GLYCOSYL TRANSFERASE FAMILY 1 PROTEIN"/>
    <property type="match status" value="1"/>
</dbReference>
<keyword evidence="1" id="KW-0472">Membrane</keyword>
<evidence type="ECO:0000256" key="1">
    <source>
        <dbReference type="SAM" id="Phobius"/>
    </source>
</evidence>
<evidence type="ECO:0000313" key="2">
    <source>
        <dbReference type="EMBL" id="CAK9180093.1"/>
    </source>
</evidence>
<sequence length="225" mass="25902">MGSLESGISSKKDSYLLRSSSATSRNERYLFGQRPRSRFARFVLFKKIDYLQWICTVAVFLFFVVLFQMFLPGSVMEKSGNSLKESQIISGDLTLLREIGGLDYGDNIKFEPSKLLAKFQKEVNGSSASRRGVRFGYRKPKLALVFPDMLVDPQQILMVTVAAALQGIGYEIEVYSLEDGPVRTVWKNLKLTVNIIETIENRTMTVDWLKYVWMFNWPYIMYLQL</sequence>